<dbReference type="InterPro" id="IPR054594">
    <property type="entry name" value="Lon_lid"/>
</dbReference>
<dbReference type="GO" id="GO:0006508">
    <property type="term" value="P:proteolysis"/>
    <property type="evidence" value="ECO:0007669"/>
    <property type="project" value="UniProtKB-KW"/>
</dbReference>
<dbReference type="PANTHER" id="PTHR10046">
    <property type="entry name" value="ATP DEPENDENT LON PROTEASE FAMILY MEMBER"/>
    <property type="match status" value="1"/>
</dbReference>
<comment type="catalytic activity">
    <reaction evidence="6">
        <text>Hydrolysis of proteins in presence of ATP.</text>
        <dbReference type="EC" id="3.4.21.53"/>
    </reaction>
</comment>
<dbReference type="InterPro" id="IPR014721">
    <property type="entry name" value="Ribsml_uS5_D2-typ_fold_subgr"/>
</dbReference>
<protein>
    <recommendedName>
        <fullName evidence="6">endopeptidase La</fullName>
        <ecNumber evidence="6">3.4.21.53</ecNumber>
    </recommendedName>
</protein>
<evidence type="ECO:0000313" key="8">
    <source>
        <dbReference type="EMBL" id="MBU2724886.1"/>
    </source>
</evidence>
<sequence length="294" mass="31688">DRMEIIPLSGYTEEDKMHIASRYLVPRQREAAGLTAEQLVLEEDTLLALIRGYTREAGCRSLERELGAICRWVAVRIAEGGSSGMQIHPDDLATILGPQRFENEVASRVALPGVATGLAWTPVGGDILFIEASKSPGNGRLILTGQLGDVMKESAQAAMSLVKARAADWQIAQESIDKSDIHIHIPAGAIPKDGPSAGVTLAVALISLLTGRKVRPDVAMTGEISLRGLVLPVGGIKEKVLAALRAGIHTVLLPARNRRDYEDIPENARQQLTFIWIERVEDAVAQALEMGQEG</sequence>
<proteinExistence type="inferred from homology"/>
<gene>
    <name evidence="8" type="ORF">HF568_17185</name>
</gene>
<dbReference type="InterPro" id="IPR008268">
    <property type="entry name" value="Peptidase_S16_AS"/>
</dbReference>
<dbReference type="PROSITE" id="PS01046">
    <property type="entry name" value="LON_SER"/>
    <property type="match status" value="1"/>
</dbReference>
<dbReference type="SUPFAM" id="SSF54211">
    <property type="entry name" value="Ribosomal protein S5 domain 2-like"/>
    <property type="match status" value="1"/>
</dbReference>
<keyword evidence="3 6" id="KW-0378">Hydrolase</keyword>
<dbReference type="InterPro" id="IPR020568">
    <property type="entry name" value="Ribosomal_Su5_D2-typ_SF"/>
</dbReference>
<evidence type="ECO:0000256" key="1">
    <source>
        <dbReference type="ARBA" id="ARBA00022670"/>
    </source>
</evidence>
<name>A0A8X8GA32_ACIFI</name>
<dbReference type="EMBL" id="JABBHS010000533">
    <property type="protein sequence ID" value="MBU2724886.1"/>
    <property type="molecule type" value="Genomic_DNA"/>
</dbReference>
<feature type="active site" evidence="6">
    <location>
        <position position="239"/>
    </location>
</feature>
<evidence type="ECO:0000256" key="2">
    <source>
        <dbReference type="ARBA" id="ARBA00022741"/>
    </source>
</evidence>
<keyword evidence="1 6" id="KW-0645">Protease</keyword>
<feature type="domain" description="Lon proteolytic" evidence="7">
    <location>
        <begin position="109"/>
        <end position="290"/>
    </location>
</feature>
<keyword evidence="5" id="KW-0067">ATP-binding</keyword>
<dbReference type="Gene3D" id="3.30.230.10">
    <property type="match status" value="1"/>
</dbReference>
<dbReference type="InterPro" id="IPR027417">
    <property type="entry name" value="P-loop_NTPase"/>
</dbReference>
<evidence type="ECO:0000256" key="3">
    <source>
        <dbReference type="ARBA" id="ARBA00022801"/>
    </source>
</evidence>
<dbReference type="SUPFAM" id="SSF52540">
    <property type="entry name" value="P-loop containing nucleoside triphosphate hydrolases"/>
    <property type="match status" value="1"/>
</dbReference>
<dbReference type="EC" id="3.4.21.53" evidence="6"/>
<dbReference type="Pfam" id="PF22667">
    <property type="entry name" value="Lon_lid"/>
    <property type="match status" value="1"/>
</dbReference>
<dbReference type="FunFam" id="3.30.230.10:FF:000019">
    <property type="entry name" value="Lon protease homolog 2, peroxisomal"/>
    <property type="match status" value="1"/>
</dbReference>
<dbReference type="InterPro" id="IPR008269">
    <property type="entry name" value="Lon_proteolytic"/>
</dbReference>
<evidence type="ECO:0000256" key="6">
    <source>
        <dbReference type="PROSITE-ProRule" id="PRU01122"/>
    </source>
</evidence>
<evidence type="ECO:0000256" key="5">
    <source>
        <dbReference type="ARBA" id="ARBA00022840"/>
    </source>
</evidence>
<dbReference type="GO" id="GO:0004176">
    <property type="term" value="F:ATP-dependent peptidase activity"/>
    <property type="evidence" value="ECO:0007669"/>
    <property type="project" value="UniProtKB-UniRule"/>
</dbReference>
<evidence type="ECO:0000256" key="4">
    <source>
        <dbReference type="ARBA" id="ARBA00022825"/>
    </source>
</evidence>
<feature type="non-terminal residue" evidence="8">
    <location>
        <position position="1"/>
    </location>
</feature>
<dbReference type="PRINTS" id="PR00830">
    <property type="entry name" value="ENDOLAPTASE"/>
</dbReference>
<dbReference type="InterPro" id="IPR027065">
    <property type="entry name" value="Lon_Prtase"/>
</dbReference>
<keyword evidence="4 6" id="KW-0720">Serine protease</keyword>
<organism evidence="8 9">
    <name type="scientific">Acidithiobacillus ferridurans</name>
    <dbReference type="NCBI Taxonomy" id="1232575"/>
    <lineage>
        <taxon>Bacteria</taxon>
        <taxon>Pseudomonadati</taxon>
        <taxon>Pseudomonadota</taxon>
        <taxon>Acidithiobacillia</taxon>
        <taxon>Acidithiobacillales</taxon>
        <taxon>Acidithiobacillaceae</taxon>
        <taxon>Acidithiobacillus</taxon>
    </lineage>
</organism>
<dbReference type="Proteomes" id="UP000887300">
    <property type="component" value="Unassembled WGS sequence"/>
</dbReference>
<reference evidence="8" key="1">
    <citation type="journal article" date="2021" name="ISME J.">
        <title>Genomic evolution of the class Acidithiobacillia: deep-branching Proteobacteria living in extreme acidic conditions.</title>
        <authorList>
            <person name="Moya-Beltran A."/>
            <person name="Beard S."/>
            <person name="Rojas-Villalobos C."/>
            <person name="Issotta F."/>
            <person name="Gallardo Y."/>
            <person name="Ulloa R."/>
            <person name="Giaveno A."/>
            <person name="Degli Esposti M."/>
            <person name="Johnson D.B."/>
            <person name="Quatrini R."/>
        </authorList>
    </citation>
    <scope>NUCLEOTIDE SEQUENCE</scope>
    <source>
        <strain evidence="8">DSM 583</strain>
    </source>
</reference>
<keyword evidence="2" id="KW-0547">Nucleotide-binding</keyword>
<evidence type="ECO:0000259" key="7">
    <source>
        <dbReference type="PROSITE" id="PS51786"/>
    </source>
</evidence>
<dbReference type="Pfam" id="PF05362">
    <property type="entry name" value="Lon_C"/>
    <property type="match status" value="1"/>
</dbReference>
<comment type="caution">
    <text evidence="8">The sequence shown here is derived from an EMBL/GenBank/DDBJ whole genome shotgun (WGS) entry which is preliminary data.</text>
</comment>
<comment type="similarity">
    <text evidence="6">Belongs to the peptidase S16 family.</text>
</comment>
<dbReference type="GO" id="GO:0004252">
    <property type="term" value="F:serine-type endopeptidase activity"/>
    <property type="evidence" value="ECO:0007669"/>
    <property type="project" value="UniProtKB-UniRule"/>
</dbReference>
<evidence type="ECO:0000313" key="9">
    <source>
        <dbReference type="Proteomes" id="UP000887300"/>
    </source>
</evidence>
<dbReference type="AlphaFoldDB" id="A0A8X8GA32"/>
<accession>A0A8X8GA32</accession>
<dbReference type="RefSeq" id="WP_319026278.1">
    <property type="nucleotide sequence ID" value="NZ_JABBHS010000533.1"/>
</dbReference>
<dbReference type="GO" id="GO:0030163">
    <property type="term" value="P:protein catabolic process"/>
    <property type="evidence" value="ECO:0007669"/>
    <property type="project" value="InterPro"/>
</dbReference>
<dbReference type="Gene3D" id="1.10.8.60">
    <property type="match status" value="1"/>
</dbReference>
<dbReference type="PROSITE" id="PS51786">
    <property type="entry name" value="LON_PROTEOLYTIC"/>
    <property type="match status" value="1"/>
</dbReference>
<dbReference type="GO" id="GO:0005524">
    <property type="term" value="F:ATP binding"/>
    <property type="evidence" value="ECO:0007669"/>
    <property type="project" value="UniProtKB-KW"/>
</dbReference>
<feature type="active site" evidence="6">
    <location>
        <position position="196"/>
    </location>
</feature>